<evidence type="ECO:0000259" key="2">
    <source>
        <dbReference type="Pfam" id="PF03703"/>
    </source>
</evidence>
<keyword evidence="1" id="KW-0812">Transmembrane</keyword>
<sequence>MGWRRHLGDDETVIADLRAHPKALVVPVVFLFALAAACGVALAMVPAAVEPWAGWLIAVITAGLAIAFVQRPVLAWATTRYGFTDRRLVVRAGLLRRRRSDLPYSRITDVSYARGLLDRLWGSGTLVVTTASGARLELIGMPQVIALHQAVSQLVAESRPAAPDLPY</sequence>
<dbReference type="Pfam" id="PF03703">
    <property type="entry name" value="bPH_2"/>
    <property type="match status" value="1"/>
</dbReference>
<dbReference type="EMBL" id="LM676427">
    <property type="protein sequence ID" value="CEP27016.1"/>
    <property type="molecule type" value="Genomic_DNA"/>
</dbReference>
<gene>
    <name evidence="3" type="ORF">PFCIRM138_11430</name>
</gene>
<reference evidence="3" key="1">
    <citation type="submission" date="2014-08" db="EMBL/GenBank/DDBJ databases">
        <authorList>
            <person name="Falentin Helene"/>
        </authorList>
    </citation>
    <scope>NUCLEOTIDE SEQUENCE</scope>
</reference>
<dbReference type="AlphaFoldDB" id="A0A0B7NW41"/>
<dbReference type="KEGG" id="pfre:RM25_0693"/>
<proteinExistence type="predicted"/>
<dbReference type="InterPro" id="IPR005182">
    <property type="entry name" value="YdbS-like_PH"/>
</dbReference>
<organism evidence="3">
    <name type="scientific">Propionibacterium freudenreichii subsp. freudenreichii</name>
    <dbReference type="NCBI Taxonomy" id="66712"/>
    <lineage>
        <taxon>Bacteria</taxon>
        <taxon>Bacillati</taxon>
        <taxon>Actinomycetota</taxon>
        <taxon>Actinomycetes</taxon>
        <taxon>Propionibacteriales</taxon>
        <taxon>Propionibacteriaceae</taxon>
        <taxon>Propionibacterium</taxon>
    </lineage>
</organism>
<keyword evidence="1" id="KW-0472">Membrane</keyword>
<protein>
    <submittedName>
        <fullName evidence="3">Hypothetical membrane protein</fullName>
    </submittedName>
</protein>
<feature type="transmembrane region" description="Helical" evidence="1">
    <location>
        <begin position="55"/>
        <end position="77"/>
    </location>
</feature>
<keyword evidence="1" id="KW-1133">Transmembrane helix</keyword>
<feature type="transmembrane region" description="Helical" evidence="1">
    <location>
        <begin position="24"/>
        <end position="49"/>
    </location>
</feature>
<dbReference type="PANTHER" id="PTHR34473:SF2">
    <property type="entry name" value="UPF0699 TRANSMEMBRANE PROTEIN YDBT"/>
    <property type="match status" value="1"/>
</dbReference>
<name>A0A0B7NW41_PROFF</name>
<evidence type="ECO:0000256" key="1">
    <source>
        <dbReference type="SAM" id="Phobius"/>
    </source>
</evidence>
<dbReference type="RefSeq" id="WP_044636055.1">
    <property type="nucleotide sequence ID" value="NZ_CP010341.1"/>
</dbReference>
<evidence type="ECO:0000313" key="3">
    <source>
        <dbReference type="EMBL" id="CEP27016.1"/>
    </source>
</evidence>
<dbReference type="PANTHER" id="PTHR34473">
    <property type="entry name" value="UPF0699 TRANSMEMBRANE PROTEIN YDBS"/>
    <property type="match status" value="1"/>
</dbReference>
<feature type="domain" description="YdbS-like PH" evidence="2">
    <location>
        <begin position="76"/>
        <end position="148"/>
    </location>
</feature>
<accession>A0A0B7NW41</accession>
<dbReference type="PATRIC" id="fig|66712.6.peg.717"/>